<dbReference type="OrthoDB" id="8059310at2"/>
<evidence type="ECO:0000313" key="2">
    <source>
        <dbReference type="Proteomes" id="UP000050863"/>
    </source>
</evidence>
<name>A0A0R3L1Y0_9BRAD</name>
<keyword evidence="2" id="KW-1185">Reference proteome</keyword>
<organism evidence="1 2">
    <name type="scientific">Bradyrhizobium jicamae</name>
    <dbReference type="NCBI Taxonomy" id="280332"/>
    <lineage>
        <taxon>Bacteria</taxon>
        <taxon>Pseudomonadati</taxon>
        <taxon>Pseudomonadota</taxon>
        <taxon>Alphaproteobacteria</taxon>
        <taxon>Hyphomicrobiales</taxon>
        <taxon>Nitrobacteraceae</taxon>
        <taxon>Bradyrhizobium</taxon>
    </lineage>
</organism>
<dbReference type="InterPro" id="IPR023213">
    <property type="entry name" value="CAT-like_dom_sf"/>
</dbReference>
<dbReference type="AlphaFoldDB" id="A0A0R3L1Y0"/>
<evidence type="ECO:0000313" key="1">
    <source>
        <dbReference type="EMBL" id="KRQ99726.1"/>
    </source>
</evidence>
<dbReference type="GO" id="GO:0016746">
    <property type="term" value="F:acyltransferase activity"/>
    <property type="evidence" value="ECO:0007669"/>
    <property type="project" value="UniProtKB-KW"/>
</dbReference>
<comment type="caution">
    <text evidence="1">The sequence shown here is derived from an EMBL/GenBank/DDBJ whole genome shotgun (WGS) entry which is preliminary data.</text>
</comment>
<reference evidence="1 2" key="1">
    <citation type="submission" date="2014-03" db="EMBL/GenBank/DDBJ databases">
        <title>Bradyrhizobium valentinum sp. nov., isolated from effective nodules of Lupinus mariae-josephae, a lupine endemic of basic-lime soils in Eastern Spain.</title>
        <authorList>
            <person name="Duran D."/>
            <person name="Rey L."/>
            <person name="Navarro A."/>
            <person name="Busquets A."/>
            <person name="Imperial J."/>
            <person name="Ruiz-Argueso T."/>
        </authorList>
    </citation>
    <scope>NUCLEOTIDE SEQUENCE [LARGE SCALE GENOMIC DNA]</scope>
    <source>
        <strain evidence="1 2">PAC68</strain>
    </source>
</reference>
<proteinExistence type="predicted"/>
<dbReference type="STRING" id="280332.CQ12_17375"/>
<dbReference type="Proteomes" id="UP000050863">
    <property type="component" value="Unassembled WGS sequence"/>
</dbReference>
<dbReference type="Gene3D" id="3.30.559.10">
    <property type="entry name" value="Chloramphenicol acetyltransferase-like domain"/>
    <property type="match status" value="1"/>
</dbReference>
<keyword evidence="1" id="KW-0012">Acyltransferase</keyword>
<protein>
    <submittedName>
        <fullName evidence="1">Acyltransferase</fullName>
    </submittedName>
</protein>
<gene>
    <name evidence="1" type="ORF">CQ12_17375</name>
</gene>
<keyword evidence="1" id="KW-0808">Transferase</keyword>
<dbReference type="EMBL" id="LLXZ01000177">
    <property type="protein sequence ID" value="KRQ99726.1"/>
    <property type="molecule type" value="Genomic_DNA"/>
</dbReference>
<sequence>MRGTVRKITLPRRLVADLMHASIRVPFVSLTRPLHIRTLHEARAQAAERVGWAAIFVKAFALVAREHPILRTLYVKWPIPAFYELPRSIAMVAIARVEDGQDCVLPQKVAAPDEMQLFEVEALIRHAKKAPIDKVPAFRKILRTTRLPLPLRRLFWAIGLNFGRQRANYFGSFGVTSVAAYGAGQLHAISPGPFVLSYGIEKPDQTIDVVLRWDHRVTDAAPMAKALNRLEQVLNGEIAAELRASRQQAEPKPVRAVAT</sequence>
<dbReference type="RefSeq" id="WP_057838882.1">
    <property type="nucleotide sequence ID" value="NZ_LLXZ01000177.1"/>
</dbReference>
<accession>A0A0R3L1Y0</accession>
<dbReference type="SUPFAM" id="SSF52777">
    <property type="entry name" value="CoA-dependent acyltransferases"/>
    <property type="match status" value="1"/>
</dbReference>